<protein>
    <recommendedName>
        <fullName evidence="3 7">6,7-dimethyl-8-ribityllumazine synthase</fullName>
        <shortName evidence="7">DMRL synthase</shortName>
        <shortName evidence="7">LS</shortName>
        <shortName evidence="7">Lumazine synthase</shortName>
        <ecNumber evidence="3 7">2.5.1.78</ecNumber>
    </recommendedName>
</protein>
<feature type="binding site" evidence="7">
    <location>
        <position position="154"/>
    </location>
    <ligand>
        <name>5-amino-6-(D-ribitylamino)uracil</name>
        <dbReference type="ChEBI" id="CHEBI:15934"/>
    </ligand>
</feature>
<feature type="binding site" evidence="7">
    <location>
        <begin position="97"/>
        <end position="99"/>
    </location>
    <ligand>
        <name>5-amino-6-(D-ribitylamino)uracil</name>
        <dbReference type="ChEBI" id="CHEBI:15934"/>
    </ligand>
</feature>
<organism evidence="9 10">
    <name type="scientific">Haloquadratum walsbyi J07HQW2</name>
    <dbReference type="NCBI Taxonomy" id="1238425"/>
    <lineage>
        <taxon>Archaea</taxon>
        <taxon>Methanobacteriati</taxon>
        <taxon>Methanobacteriota</taxon>
        <taxon>Stenosarchaea group</taxon>
        <taxon>Halobacteria</taxon>
        <taxon>Halobacteriales</taxon>
        <taxon>Haloferacaceae</taxon>
        <taxon>Haloquadratum</taxon>
    </lineage>
</organism>
<dbReference type="AlphaFoldDB" id="U1PW51"/>
<evidence type="ECO:0000256" key="3">
    <source>
        <dbReference type="ARBA" id="ARBA00012664"/>
    </source>
</evidence>
<comment type="pathway">
    <text evidence="1 7">Cofactor biosynthesis; riboflavin biosynthesis; riboflavin from 2-hydroxy-3-oxobutyl phosphate and 5-amino-6-(D-ribitylamino)uracil: step 1/2.</text>
</comment>
<dbReference type="SUPFAM" id="SSF52121">
    <property type="entry name" value="Lumazine synthase"/>
    <property type="match status" value="1"/>
</dbReference>
<dbReference type="STRING" id="1238425.J07HQW2_03139"/>
<comment type="similarity">
    <text evidence="2 7">Belongs to the DMRL synthase family.</text>
</comment>
<gene>
    <name evidence="7" type="primary">ribH</name>
    <name evidence="9" type="ORF">J07HQW2_03139</name>
</gene>
<accession>U1PW51</accession>
<dbReference type="GO" id="GO:0009349">
    <property type="term" value="C:riboflavin synthase complex"/>
    <property type="evidence" value="ECO:0007669"/>
    <property type="project" value="UniProtKB-UniRule"/>
</dbReference>
<keyword evidence="5 7" id="KW-0808">Transferase</keyword>
<dbReference type="CDD" id="cd09211">
    <property type="entry name" value="Lumazine_synthase_archaeal"/>
    <property type="match status" value="1"/>
</dbReference>
<name>U1PW51_9EURY</name>
<evidence type="ECO:0000256" key="7">
    <source>
        <dbReference type="HAMAP-Rule" id="MF_00178"/>
    </source>
</evidence>
<feature type="binding site" evidence="7">
    <location>
        <position position="169"/>
    </location>
    <ligand>
        <name>(2S)-2-hydroxy-3-oxobutyl phosphate</name>
        <dbReference type="ChEBI" id="CHEBI:58830"/>
    </ligand>
</feature>
<dbReference type="Proteomes" id="UP000030710">
    <property type="component" value="Unassembled WGS sequence"/>
</dbReference>
<dbReference type="Gene3D" id="3.40.50.960">
    <property type="entry name" value="Lumazine/riboflavin synthase"/>
    <property type="match status" value="1"/>
</dbReference>
<evidence type="ECO:0000313" key="10">
    <source>
        <dbReference type="Proteomes" id="UP000030710"/>
    </source>
</evidence>
<proteinExistence type="inferred from homology"/>
<dbReference type="Pfam" id="PF00885">
    <property type="entry name" value="DMRL_synthase"/>
    <property type="match status" value="1"/>
</dbReference>
<keyword evidence="4 7" id="KW-0686">Riboflavin biosynthesis</keyword>
<dbReference type="PANTHER" id="PTHR21058">
    <property type="entry name" value="6,7-DIMETHYL-8-RIBITYLLUMAZINE SYNTHASE DMRL SYNTHASE LUMAZINE SYNTHASE"/>
    <property type="match status" value="1"/>
</dbReference>
<evidence type="ECO:0000256" key="1">
    <source>
        <dbReference type="ARBA" id="ARBA00004917"/>
    </source>
</evidence>
<dbReference type="eggNOG" id="arCOG01323">
    <property type="taxonomic scope" value="Archaea"/>
</dbReference>
<dbReference type="HAMAP" id="MF_00178">
    <property type="entry name" value="Lumazine_synth"/>
    <property type="match status" value="1"/>
</dbReference>
<dbReference type="PANTHER" id="PTHR21058:SF0">
    <property type="entry name" value="6,7-DIMETHYL-8-RIBITYLLUMAZINE SYNTHASE"/>
    <property type="match status" value="1"/>
</dbReference>
<sequence length="188" mass="20168">MNEHTSTDMETDTATHEDVNSSKEKQQEQTMDKNENDSREKLRAESDIESQITETVNLGLIVADFNRSVTTEMETAAQETAADRDAIVSITLPVPGVYDTPLAADRLARREDIDAVVVLGAIVTGDTNHDQVIGDAVAQKLTDISLERDTPVTFGVSGPGQSGAEARERVGKGAEAVNAAIDMIEVLA</sequence>
<dbReference type="EMBL" id="KE356561">
    <property type="protein sequence ID" value="ERG96656.1"/>
    <property type="molecule type" value="Genomic_DNA"/>
</dbReference>
<evidence type="ECO:0000313" key="9">
    <source>
        <dbReference type="EMBL" id="ERG96656.1"/>
    </source>
</evidence>
<evidence type="ECO:0000256" key="2">
    <source>
        <dbReference type="ARBA" id="ARBA00007424"/>
    </source>
</evidence>
<dbReference type="GO" id="GO:0009231">
    <property type="term" value="P:riboflavin biosynthetic process"/>
    <property type="evidence" value="ECO:0007669"/>
    <property type="project" value="UniProtKB-UniRule"/>
</dbReference>
<feature type="binding site" evidence="7">
    <location>
        <position position="65"/>
    </location>
    <ligand>
        <name>5-amino-6-(D-ribitylamino)uracil</name>
        <dbReference type="ChEBI" id="CHEBI:15934"/>
    </ligand>
</feature>
<feature type="binding site" evidence="7">
    <location>
        <begin position="121"/>
        <end position="123"/>
    </location>
    <ligand>
        <name>5-amino-6-(D-ribitylamino)uracil</name>
        <dbReference type="ChEBI" id="CHEBI:15934"/>
    </ligand>
</feature>
<dbReference type="GO" id="GO:0000906">
    <property type="term" value="F:6,7-dimethyl-8-ribityllumazine synthase activity"/>
    <property type="evidence" value="ECO:0007669"/>
    <property type="project" value="UniProtKB-UniRule"/>
</dbReference>
<dbReference type="EC" id="2.5.1.78" evidence="3 7"/>
<feature type="compositionally biased region" description="Basic and acidic residues" evidence="8">
    <location>
        <begin position="1"/>
        <end position="46"/>
    </location>
</feature>
<comment type="catalytic activity">
    <reaction evidence="6 7">
        <text>(2S)-2-hydroxy-3-oxobutyl phosphate + 5-amino-6-(D-ribitylamino)uracil = 6,7-dimethyl-8-(1-D-ribityl)lumazine + phosphate + 2 H2O + H(+)</text>
        <dbReference type="Rhea" id="RHEA:26152"/>
        <dbReference type="ChEBI" id="CHEBI:15377"/>
        <dbReference type="ChEBI" id="CHEBI:15378"/>
        <dbReference type="ChEBI" id="CHEBI:15934"/>
        <dbReference type="ChEBI" id="CHEBI:43474"/>
        <dbReference type="ChEBI" id="CHEBI:58201"/>
        <dbReference type="ChEBI" id="CHEBI:58830"/>
        <dbReference type="EC" id="2.5.1.78"/>
    </reaction>
</comment>
<evidence type="ECO:0000256" key="8">
    <source>
        <dbReference type="SAM" id="MobiDB-lite"/>
    </source>
</evidence>
<evidence type="ECO:0000256" key="4">
    <source>
        <dbReference type="ARBA" id="ARBA00022619"/>
    </source>
</evidence>
<feature type="active site" description="Proton donor" evidence="7">
    <location>
        <position position="129"/>
    </location>
</feature>
<feature type="binding site" evidence="7">
    <location>
        <begin position="126"/>
        <end position="127"/>
    </location>
    <ligand>
        <name>(2S)-2-hydroxy-3-oxobutyl phosphate</name>
        <dbReference type="ChEBI" id="CHEBI:58830"/>
    </ligand>
</feature>
<dbReference type="HOGENOM" id="CLU_089358_3_0_2"/>
<dbReference type="InterPro" id="IPR002180">
    <property type="entry name" value="LS/RS"/>
</dbReference>
<evidence type="ECO:0000256" key="6">
    <source>
        <dbReference type="ARBA" id="ARBA00048785"/>
    </source>
</evidence>
<dbReference type="NCBIfam" id="TIGR00114">
    <property type="entry name" value="lumazine-synth"/>
    <property type="match status" value="1"/>
</dbReference>
<dbReference type="InterPro" id="IPR034964">
    <property type="entry name" value="LS"/>
</dbReference>
<dbReference type="UniPathway" id="UPA00275">
    <property type="reaction ID" value="UER00404"/>
</dbReference>
<dbReference type="InterPro" id="IPR036467">
    <property type="entry name" value="LS/RS_sf"/>
</dbReference>
<comment type="function">
    <text evidence="7">Catalyzes the formation of 6,7-dimethyl-8-ribityllumazine by condensation of 5-amino-6-(D-ribitylamino)uracil with 3,4-dihydroxy-2-butanone 4-phosphate. This is the penultimate step in the biosynthesis of riboflavin.</text>
</comment>
<reference evidence="9 10" key="1">
    <citation type="journal article" date="2013" name="PLoS ONE">
        <title>Assembly-driven community genomics of a hypersaline microbial ecosystem.</title>
        <authorList>
            <person name="Podell S."/>
            <person name="Ugalde J.A."/>
            <person name="Narasingarao P."/>
            <person name="Banfield J.F."/>
            <person name="Heidelberg K.B."/>
            <person name="Allen E.E."/>
        </authorList>
    </citation>
    <scope>NUCLEOTIDE SEQUENCE [LARGE SCALE GENOMIC DNA]</scope>
    <source>
        <strain evidence="10">J07HQW2</strain>
    </source>
</reference>
<feature type="region of interest" description="Disordered" evidence="8">
    <location>
        <begin position="1"/>
        <end position="48"/>
    </location>
</feature>
<evidence type="ECO:0000256" key="5">
    <source>
        <dbReference type="ARBA" id="ARBA00022679"/>
    </source>
</evidence>